<organism evidence="2 3">
    <name type="scientific">Trebonia kvetii</name>
    <dbReference type="NCBI Taxonomy" id="2480626"/>
    <lineage>
        <taxon>Bacteria</taxon>
        <taxon>Bacillati</taxon>
        <taxon>Actinomycetota</taxon>
        <taxon>Actinomycetes</taxon>
        <taxon>Streptosporangiales</taxon>
        <taxon>Treboniaceae</taxon>
        <taxon>Trebonia</taxon>
    </lineage>
</organism>
<proteinExistence type="predicted"/>
<name>A0A6P2C0X1_9ACTN</name>
<dbReference type="RefSeq" id="WP_145852739.1">
    <property type="nucleotide sequence ID" value="NZ_RPFW01000002.1"/>
</dbReference>
<feature type="region of interest" description="Disordered" evidence="1">
    <location>
        <begin position="471"/>
        <end position="499"/>
    </location>
</feature>
<feature type="compositionally biased region" description="Low complexity" evidence="1">
    <location>
        <begin position="483"/>
        <end position="499"/>
    </location>
</feature>
<reference evidence="2 3" key="1">
    <citation type="submission" date="2018-11" db="EMBL/GenBank/DDBJ databases">
        <title>Trebonia kvetii gen.nov., sp.nov., a novel acidophilic actinobacterium, and proposal of the new actinobacterial family Treboniaceae fam. nov.</title>
        <authorList>
            <person name="Rapoport D."/>
            <person name="Sagova-Mareckova M."/>
            <person name="Sedlacek I."/>
            <person name="Provaznik J."/>
            <person name="Kralova S."/>
            <person name="Pavlinic D."/>
            <person name="Benes V."/>
            <person name="Kopecky J."/>
        </authorList>
    </citation>
    <scope>NUCLEOTIDE SEQUENCE [LARGE SCALE GENOMIC DNA]</scope>
    <source>
        <strain evidence="2 3">15Tr583</strain>
    </source>
</reference>
<keyword evidence="3" id="KW-1185">Reference proteome</keyword>
<evidence type="ECO:0000313" key="3">
    <source>
        <dbReference type="Proteomes" id="UP000460272"/>
    </source>
</evidence>
<dbReference type="EMBL" id="RPFW01000002">
    <property type="protein sequence ID" value="TVZ05032.1"/>
    <property type="molecule type" value="Genomic_DNA"/>
</dbReference>
<evidence type="ECO:0000313" key="2">
    <source>
        <dbReference type="EMBL" id="TVZ05032.1"/>
    </source>
</evidence>
<dbReference type="OrthoDB" id="140186at2"/>
<protein>
    <submittedName>
        <fullName evidence="2">Uncharacterized protein</fullName>
    </submittedName>
</protein>
<dbReference type="AlphaFoldDB" id="A0A6P2C0X1"/>
<dbReference type="Proteomes" id="UP000460272">
    <property type="component" value="Unassembled WGS sequence"/>
</dbReference>
<gene>
    <name evidence="2" type="ORF">EAS64_10450</name>
</gene>
<accession>A0A6P2C0X1</accession>
<comment type="caution">
    <text evidence="2">The sequence shown here is derived from an EMBL/GenBank/DDBJ whole genome shotgun (WGS) entry which is preliminary data.</text>
</comment>
<evidence type="ECO:0000256" key="1">
    <source>
        <dbReference type="SAM" id="MobiDB-lite"/>
    </source>
</evidence>
<sequence length="499" mass="52981">MTLLAALARLRAAEAGRAVQLSGVRHRRLASTPLVIIPLTLAGDPATPVAVMTGTARGRGQLLTVAQPRNRNLRLAFLTSLAQAILGYIAGWQQATEVVPASRNREARRRYAQAPQVIVPNRAARDYLGLLGRATRFQQADGPYAAGPAVPALGKWLTFLADSADHPGSALLVELTGFLAEHWATGQSPLEDANLAAQMAWIDPPAGMTGLQAALAAEDPLRCPPAGPATDPSFDQAVLEPLVRSYDRAVKAGSDTGMKRAAAEIEDALRTQLQLTWDVAWNAIALLQALPETSGAARRWAEDRDSFTRYGSYLAEDGRPQPRHDSAAAAAARLARLERAQAAYDAQRAMEDPYILAGLRTTGEAFAGQVISADPTRTTRGASGLLLLRPRFTVRTADPVRIGAECTLACPSRPLQQTRIAQVSRSGESTDVTLEVVAGMGKVTKPTPGAVPVVGEQVSYTIDPGYWAPRQFPPAGQTPWTHGGPPAQAAAGLAQVPRP</sequence>